<accession>A0A6J5NP41</accession>
<protein>
    <submittedName>
        <fullName evidence="1">Uncharacterized protein</fullName>
    </submittedName>
</protein>
<dbReference type="EMBL" id="LR796684">
    <property type="protein sequence ID" value="CAB4159141.1"/>
    <property type="molecule type" value="Genomic_DNA"/>
</dbReference>
<evidence type="ECO:0000313" key="1">
    <source>
        <dbReference type="EMBL" id="CAB4159141.1"/>
    </source>
</evidence>
<proteinExistence type="predicted"/>
<organism evidence="1">
    <name type="scientific">uncultured Caudovirales phage</name>
    <dbReference type="NCBI Taxonomy" id="2100421"/>
    <lineage>
        <taxon>Viruses</taxon>
        <taxon>Duplodnaviria</taxon>
        <taxon>Heunggongvirae</taxon>
        <taxon>Uroviricota</taxon>
        <taxon>Caudoviricetes</taxon>
        <taxon>Peduoviridae</taxon>
        <taxon>Maltschvirus</taxon>
        <taxon>Maltschvirus maltsch</taxon>
    </lineage>
</organism>
<sequence length="488" mass="49889">MPTITPSDFSISAGGDLRSAAGSTVYDVLDLHAWLQDLADNAGPTTDDNVSILGANPSELAGKRNTARPMALTLLGALNIDDATSQRFRFGSIEQGAGAVLYTGVNTIGAGLAGRAHYVVQNGSKYNGGTKWWPAGPPRALFKVRTGGAFIDSGLLTVYSREWGYTFSHFDVDGSPGGEQVAALSVAADANITRLTGNYTGGSNTVTSTTPGFTVTVALGDTNQTLGTSGSKLYKGTISWTGGARLAEVWQALQWLCHESSNGTIGGAPGWRYRKLNAAYTDVLAAPFGVLAGGRWFVAQGWWINPASLNALDLQAYQLISDDGTVVVPPVAVAVSVGGLVVGDYVLVGKDNGSGGFDTASGRTASGTAGTSTVTLNLAPASDVPTGAGRIRINGNPHSYTGISGTTVSGLSPVVPAGGYSGAAVWFPLVDTVADATSESSGTFTYSADFTARVRVRNGGGSPIVPFETTFAVTAGGGTINAIRAADA</sequence>
<reference evidence="1" key="1">
    <citation type="submission" date="2020-04" db="EMBL/GenBank/DDBJ databases">
        <authorList>
            <person name="Chiriac C."/>
            <person name="Salcher M."/>
            <person name="Ghai R."/>
            <person name="Kavagutti S V."/>
        </authorList>
    </citation>
    <scope>NUCLEOTIDE SEQUENCE</scope>
</reference>
<gene>
    <name evidence="1" type="ORF">UFOVP707_56</name>
</gene>
<name>A0A6J5NP41_9CAUD</name>